<evidence type="ECO:0000313" key="2">
    <source>
        <dbReference type="EMBL" id="ABS55144.1"/>
    </source>
</evidence>
<accession>A7I5Y3</accession>
<evidence type="ECO:0000313" key="3">
    <source>
        <dbReference type="Proteomes" id="UP000002408"/>
    </source>
</evidence>
<dbReference type="eggNOG" id="arCOG04983">
    <property type="taxonomic scope" value="Archaea"/>
</dbReference>
<organism evidence="2 3">
    <name type="scientific">Methanoregula boonei (strain DSM 21154 / JCM 14090 / 6A8)</name>
    <dbReference type="NCBI Taxonomy" id="456442"/>
    <lineage>
        <taxon>Archaea</taxon>
        <taxon>Methanobacteriati</taxon>
        <taxon>Methanobacteriota</taxon>
        <taxon>Stenosarchaea group</taxon>
        <taxon>Methanomicrobia</taxon>
        <taxon>Methanomicrobiales</taxon>
        <taxon>Methanoregulaceae</taxon>
        <taxon>Methanoregula</taxon>
    </lineage>
</organism>
<feature type="transmembrane region" description="Helical" evidence="1">
    <location>
        <begin position="43"/>
        <end position="62"/>
    </location>
</feature>
<keyword evidence="3" id="KW-1185">Reference proteome</keyword>
<gene>
    <name evidence="2" type="ordered locus">Mboo_0626</name>
</gene>
<dbReference type="EMBL" id="CP000780">
    <property type="protein sequence ID" value="ABS55144.1"/>
    <property type="molecule type" value="Genomic_DNA"/>
</dbReference>
<name>A7I5Y3_METB6</name>
<dbReference type="RefSeq" id="WP_012106165.1">
    <property type="nucleotide sequence ID" value="NC_009712.1"/>
</dbReference>
<keyword evidence="1" id="KW-1133">Transmembrane helix</keyword>
<proteinExistence type="predicted"/>
<protein>
    <recommendedName>
        <fullName evidence="4">DUF1294 domain-containing protein</fullName>
    </recommendedName>
</protein>
<feature type="transmembrane region" description="Helical" evidence="1">
    <location>
        <begin position="71"/>
        <end position="94"/>
    </location>
</feature>
<dbReference type="GO" id="GO:0003676">
    <property type="term" value="F:nucleic acid binding"/>
    <property type="evidence" value="ECO:0007669"/>
    <property type="project" value="InterPro"/>
</dbReference>
<dbReference type="KEGG" id="mbn:Mboo_0626"/>
<dbReference type="OrthoDB" id="53377at2157"/>
<dbReference type="Proteomes" id="UP000002408">
    <property type="component" value="Chromosome"/>
</dbReference>
<dbReference type="InterPro" id="IPR012156">
    <property type="entry name" value="Cold_shock_CspA"/>
</dbReference>
<dbReference type="PIRSF" id="PIRSF002599">
    <property type="entry name" value="Cold_shock_A"/>
    <property type="match status" value="1"/>
</dbReference>
<dbReference type="Pfam" id="PF06961">
    <property type="entry name" value="DUF1294"/>
    <property type="match status" value="1"/>
</dbReference>
<dbReference type="InterPro" id="IPR010718">
    <property type="entry name" value="DUF1294"/>
</dbReference>
<sequence>MIPVSLISVAIGLYVVVNASVFCLYGYDKHAARTGRWRIPESTLLGSALIGPFGAFGAMLLFRHKTRKRKFLLVPVFLMLHIIGILYLAGVPVLPVP</sequence>
<dbReference type="GeneID" id="5410191"/>
<dbReference type="STRING" id="456442.Mboo_0626"/>
<evidence type="ECO:0000256" key="1">
    <source>
        <dbReference type="SAM" id="Phobius"/>
    </source>
</evidence>
<keyword evidence="1" id="KW-0812">Transmembrane</keyword>
<dbReference type="AlphaFoldDB" id="A7I5Y3"/>
<keyword evidence="1" id="KW-0472">Membrane</keyword>
<evidence type="ECO:0008006" key="4">
    <source>
        <dbReference type="Google" id="ProtNLM"/>
    </source>
</evidence>
<dbReference type="HOGENOM" id="CLU_091970_3_2_2"/>
<reference evidence="3" key="1">
    <citation type="journal article" date="2015" name="Microbiology">
        <title>Genome of Methanoregula boonei 6A8 reveals adaptations to oligotrophic peatland environments.</title>
        <authorList>
            <person name="Braeuer S."/>
            <person name="Cadillo-Quiroz H."/>
            <person name="Kyrpides N."/>
            <person name="Woyke T."/>
            <person name="Goodwin L."/>
            <person name="Detter C."/>
            <person name="Podell S."/>
            <person name="Yavitt J.B."/>
            <person name="Zinder S.H."/>
        </authorList>
    </citation>
    <scope>NUCLEOTIDE SEQUENCE [LARGE SCALE GENOMIC DNA]</scope>
    <source>
        <strain evidence="3">DSM 21154 / JCM 14090 / 6A8</strain>
    </source>
</reference>